<keyword evidence="2" id="KW-1185">Reference proteome</keyword>
<protein>
    <submittedName>
        <fullName evidence="1">Uncharacterized protein</fullName>
    </submittedName>
</protein>
<accession>A0A158KNW9</accession>
<evidence type="ECO:0000313" key="1">
    <source>
        <dbReference type="EMBL" id="SAL82290.1"/>
    </source>
</evidence>
<proteinExistence type="predicted"/>
<sequence>MRSELRHQLPVLEAEIEASNVDDFTKAELKTRLGALMREISEAPG</sequence>
<dbReference type="EMBL" id="FCOM02000041">
    <property type="protein sequence ID" value="SAL82290.1"/>
    <property type="molecule type" value="Genomic_DNA"/>
</dbReference>
<name>A0A158KNW9_9BURK</name>
<comment type="caution">
    <text evidence="1">The sequence shown here is derived from an EMBL/GenBank/DDBJ whole genome shotgun (WGS) entry which is preliminary data.</text>
</comment>
<evidence type="ECO:0000313" key="2">
    <source>
        <dbReference type="Proteomes" id="UP000055019"/>
    </source>
</evidence>
<gene>
    <name evidence="1" type="ORF">AWB74_06218</name>
</gene>
<dbReference type="AlphaFoldDB" id="A0A158KNW9"/>
<organism evidence="1 2">
    <name type="scientific">Caballeronia arvi</name>
    <dbReference type="NCBI Taxonomy" id="1777135"/>
    <lineage>
        <taxon>Bacteria</taxon>
        <taxon>Pseudomonadati</taxon>
        <taxon>Pseudomonadota</taxon>
        <taxon>Betaproteobacteria</taxon>
        <taxon>Burkholderiales</taxon>
        <taxon>Burkholderiaceae</taxon>
        <taxon>Caballeronia</taxon>
    </lineage>
</organism>
<dbReference type="Proteomes" id="UP000055019">
    <property type="component" value="Unassembled WGS sequence"/>
</dbReference>
<reference evidence="1" key="1">
    <citation type="submission" date="2016-01" db="EMBL/GenBank/DDBJ databases">
        <authorList>
            <person name="Peeters C."/>
        </authorList>
    </citation>
    <scope>NUCLEOTIDE SEQUENCE [LARGE SCALE GENOMIC DNA]</scope>
    <source>
        <strain evidence="1">LMG 29317</strain>
    </source>
</reference>